<protein>
    <submittedName>
        <fullName evidence="1">Uncharacterized protein</fullName>
    </submittedName>
</protein>
<sequence>MLLCEKYIPNYMNAFEIAVNLGLKLTNIYKLRLFHSVARRKILEPRK</sequence>
<dbReference type="Proteomes" id="UP001075225">
    <property type="component" value="Unassembled WGS sequence"/>
</dbReference>
<proteinExistence type="predicted"/>
<dbReference type="AlphaFoldDB" id="A0A381E9T2"/>
<reference evidence="1" key="1">
    <citation type="submission" date="2022-12" db="EMBL/GenBank/DDBJ databases">
        <title>Species Delineation and Comparative Genomics within the Campylobacter ureolyticus Complex.</title>
        <authorList>
            <person name="Maki J."/>
            <person name="Howard M."/>
            <person name="Connelly S."/>
            <person name="Hardy D.J."/>
            <person name="Cameron A."/>
        </authorList>
    </citation>
    <scope>NUCLEOTIDE SEQUENCE</scope>
    <source>
        <strain evidence="1">URMC_787</strain>
    </source>
</reference>
<gene>
    <name evidence="1" type="ORF">O6B32_08720</name>
</gene>
<dbReference type="RefSeq" id="WP_154646924.1">
    <property type="nucleotide sequence ID" value="NZ_CAMPWA010000022.1"/>
</dbReference>
<evidence type="ECO:0000313" key="2">
    <source>
        <dbReference type="Proteomes" id="UP001075225"/>
    </source>
</evidence>
<dbReference type="EMBL" id="JAPXGO010000010">
    <property type="protein sequence ID" value="MCZ6160561.1"/>
    <property type="molecule type" value="Genomic_DNA"/>
</dbReference>
<evidence type="ECO:0000313" key="1">
    <source>
        <dbReference type="EMBL" id="MCZ6160561.1"/>
    </source>
</evidence>
<dbReference type="GeneID" id="77175633"/>
<organism evidence="1 2">
    <name type="scientific">Campylobacter ureolyticus</name>
    <dbReference type="NCBI Taxonomy" id="827"/>
    <lineage>
        <taxon>Bacteria</taxon>
        <taxon>Pseudomonadati</taxon>
        <taxon>Campylobacterota</taxon>
        <taxon>Epsilonproteobacteria</taxon>
        <taxon>Campylobacterales</taxon>
        <taxon>Campylobacteraceae</taxon>
        <taxon>Campylobacter</taxon>
    </lineage>
</organism>
<comment type="caution">
    <text evidence="1">The sequence shown here is derived from an EMBL/GenBank/DDBJ whole genome shotgun (WGS) entry which is preliminary data.</text>
</comment>
<name>A0A381E9T2_9BACT</name>
<accession>A0A381E9T2</accession>